<dbReference type="EMBL" id="SNZH01000001">
    <property type="protein sequence ID" value="TDR48929.1"/>
    <property type="molecule type" value="Genomic_DNA"/>
</dbReference>
<dbReference type="Pfam" id="PF04359">
    <property type="entry name" value="DUF493"/>
    <property type="match status" value="1"/>
</dbReference>
<protein>
    <submittedName>
        <fullName evidence="1">Uncharacterized protein</fullName>
    </submittedName>
</protein>
<sequence>MRNLDDIQPESPQQGFQFPGLFEITAVGNAGTGLDERMPLLIAGLGLNVLEGSVRSRPSREGNYVSVTLSFTCPDREKYDAAHAVLRADPDVRWTL</sequence>
<reference evidence="1 2" key="1">
    <citation type="submission" date="2019-03" db="EMBL/GenBank/DDBJ databases">
        <title>Genomic Encyclopedia of Type Strains, Phase IV (KMG-IV): sequencing the most valuable type-strain genomes for metagenomic binning, comparative biology and taxonomic classification.</title>
        <authorList>
            <person name="Goeker M."/>
        </authorList>
    </citation>
    <scope>NUCLEOTIDE SEQUENCE [LARGE SCALE GENOMIC DNA]</scope>
    <source>
        <strain evidence="1 2">DSM 21667</strain>
    </source>
</reference>
<dbReference type="SUPFAM" id="SSF117991">
    <property type="entry name" value="YbeD/HP0495-like"/>
    <property type="match status" value="1"/>
</dbReference>
<dbReference type="OrthoDB" id="9793424at2"/>
<dbReference type="AlphaFoldDB" id="A0A4R6ZB44"/>
<dbReference type="InterPro" id="IPR007454">
    <property type="entry name" value="UPF0250_YbeD-like"/>
</dbReference>
<keyword evidence="2" id="KW-1185">Reference proteome</keyword>
<evidence type="ECO:0000313" key="1">
    <source>
        <dbReference type="EMBL" id="TDR48929.1"/>
    </source>
</evidence>
<dbReference type="RefSeq" id="WP_133817028.1">
    <property type="nucleotide sequence ID" value="NZ_SNZH01000001.1"/>
</dbReference>
<comment type="caution">
    <text evidence="1">The sequence shown here is derived from an EMBL/GenBank/DDBJ whole genome shotgun (WGS) entry which is preliminary data.</text>
</comment>
<dbReference type="Proteomes" id="UP000295293">
    <property type="component" value="Unassembled WGS sequence"/>
</dbReference>
<dbReference type="InterPro" id="IPR027471">
    <property type="entry name" value="YbeD-like_sf"/>
</dbReference>
<proteinExistence type="predicted"/>
<gene>
    <name evidence="1" type="ORF">DFR29_101553</name>
</gene>
<accession>A0A4R6ZB44</accession>
<dbReference type="Gene3D" id="3.30.70.260">
    <property type="match status" value="1"/>
</dbReference>
<organism evidence="1 2">
    <name type="scientific">Tahibacter aquaticus</name>
    <dbReference type="NCBI Taxonomy" id="520092"/>
    <lineage>
        <taxon>Bacteria</taxon>
        <taxon>Pseudomonadati</taxon>
        <taxon>Pseudomonadota</taxon>
        <taxon>Gammaproteobacteria</taxon>
        <taxon>Lysobacterales</taxon>
        <taxon>Rhodanobacteraceae</taxon>
        <taxon>Tahibacter</taxon>
    </lineage>
</organism>
<name>A0A4R6ZB44_9GAMM</name>
<evidence type="ECO:0000313" key="2">
    <source>
        <dbReference type="Proteomes" id="UP000295293"/>
    </source>
</evidence>